<feature type="region of interest" description="Disordered" evidence="1">
    <location>
        <begin position="1"/>
        <end position="23"/>
    </location>
</feature>
<protein>
    <submittedName>
        <fullName evidence="2">Uncharacterized protein</fullName>
    </submittedName>
</protein>
<proteinExistence type="predicted"/>
<dbReference type="AlphaFoldDB" id="A0A4P9WPV0"/>
<dbReference type="EMBL" id="KZ993918">
    <property type="protein sequence ID" value="RKO94365.1"/>
    <property type="molecule type" value="Genomic_DNA"/>
</dbReference>
<evidence type="ECO:0000256" key="1">
    <source>
        <dbReference type="SAM" id="MobiDB-lite"/>
    </source>
</evidence>
<evidence type="ECO:0000313" key="2">
    <source>
        <dbReference type="EMBL" id="RKO94365.1"/>
    </source>
</evidence>
<feature type="region of interest" description="Disordered" evidence="1">
    <location>
        <begin position="245"/>
        <end position="281"/>
    </location>
</feature>
<reference evidence="3" key="1">
    <citation type="journal article" date="2018" name="Nat. Microbiol.">
        <title>Leveraging single-cell genomics to expand the fungal tree of life.</title>
        <authorList>
            <person name="Ahrendt S.R."/>
            <person name="Quandt C.A."/>
            <person name="Ciobanu D."/>
            <person name="Clum A."/>
            <person name="Salamov A."/>
            <person name="Andreopoulos B."/>
            <person name="Cheng J.F."/>
            <person name="Woyke T."/>
            <person name="Pelin A."/>
            <person name="Henrissat B."/>
            <person name="Reynolds N.K."/>
            <person name="Benny G.L."/>
            <person name="Smith M.E."/>
            <person name="James T.Y."/>
            <person name="Grigoriev I.V."/>
        </authorList>
    </citation>
    <scope>NUCLEOTIDE SEQUENCE [LARGE SCALE GENOMIC DNA]</scope>
</reference>
<keyword evidence="3" id="KW-1185">Reference proteome</keyword>
<evidence type="ECO:0000313" key="3">
    <source>
        <dbReference type="Proteomes" id="UP000269721"/>
    </source>
</evidence>
<feature type="region of interest" description="Disordered" evidence="1">
    <location>
        <begin position="45"/>
        <end position="112"/>
    </location>
</feature>
<organism evidence="2 3">
    <name type="scientific">Blyttiomyces helicus</name>
    <dbReference type="NCBI Taxonomy" id="388810"/>
    <lineage>
        <taxon>Eukaryota</taxon>
        <taxon>Fungi</taxon>
        <taxon>Fungi incertae sedis</taxon>
        <taxon>Chytridiomycota</taxon>
        <taxon>Chytridiomycota incertae sedis</taxon>
        <taxon>Chytridiomycetes</taxon>
        <taxon>Chytridiomycetes incertae sedis</taxon>
        <taxon>Blyttiomyces</taxon>
    </lineage>
</organism>
<feature type="compositionally biased region" description="Low complexity" evidence="1">
    <location>
        <begin position="45"/>
        <end position="54"/>
    </location>
</feature>
<sequence>MARKTAKAGRTINPAEIKDERKHVRLVSMSQMEISNFSEELTTLAKAEQATQEAGAGGPFEADQRCKSELESASGSKIESDETDSVSDGSGSESEEKDEKEPNGAPATSEQPARGASLILLIQFEDLGYIHLPDGPGPSDESQVYSMLDLPEIGNRADYIPAEHVAVPPPAFACREIQSGKGRRSFWALDRPDRLCPHKGWGCPYRRLTVRRDKDGGALILSYGREGGFRRPYAPYPPPADMPPYMGGFPSAPRYPPPRPSWPQPQEDPTRPPSADAPLLRPTPALTKADFEGVRKAQGSKDGQFVLSYQFEPKVVNFIYVCLQTLFGIRDDWGFMMYLLGLFDKDLVEIFRNGSPQRLSKHV</sequence>
<accession>A0A4P9WPV0</accession>
<dbReference type="OrthoDB" id="205569at2759"/>
<gene>
    <name evidence="2" type="ORF">BDK51DRAFT_29348</name>
</gene>
<name>A0A4P9WPV0_9FUNG</name>
<dbReference type="Proteomes" id="UP000269721">
    <property type="component" value="Unassembled WGS sequence"/>
</dbReference>
<feature type="compositionally biased region" description="Pro residues" evidence="1">
    <location>
        <begin position="253"/>
        <end position="263"/>
    </location>
</feature>